<feature type="binding site" evidence="9">
    <location>
        <position position="220"/>
    </location>
    <ligand>
        <name>[4Fe-4S] cluster</name>
        <dbReference type="ChEBI" id="CHEBI:49883"/>
        <label>2</label>
    </ligand>
</feature>
<evidence type="ECO:0000256" key="2">
    <source>
        <dbReference type="ARBA" id="ARBA00022490"/>
    </source>
</evidence>
<evidence type="ECO:0000313" key="12">
    <source>
        <dbReference type="Proteomes" id="UP000664073"/>
    </source>
</evidence>
<evidence type="ECO:0000256" key="5">
    <source>
        <dbReference type="ARBA" id="ARBA00022785"/>
    </source>
</evidence>
<feature type="binding site" evidence="9">
    <location>
        <position position="266"/>
    </location>
    <ligand>
        <name>[4Fe-4S] cluster</name>
        <dbReference type="ChEBI" id="CHEBI:49883"/>
        <label>2</label>
    </ligand>
</feature>
<comment type="cofactor">
    <cofactor evidence="9">
        <name>cob(II)alamin</name>
        <dbReference type="ChEBI" id="CHEBI:16304"/>
    </cofactor>
</comment>
<keyword evidence="8 9" id="KW-0411">Iron-sulfur</keyword>
<comment type="caution">
    <text evidence="9">Lacks conserved residue(s) required for the propagation of feature annotation.</text>
</comment>
<evidence type="ECO:0000256" key="9">
    <source>
        <dbReference type="HAMAP-Rule" id="MF_00916"/>
    </source>
</evidence>
<dbReference type="PROSITE" id="PS00198">
    <property type="entry name" value="4FE4S_FER_1"/>
    <property type="match status" value="1"/>
</dbReference>
<dbReference type="NCBIfam" id="TIGR00276">
    <property type="entry name" value="tRNA epoxyqueuosine(34) reductase QueG"/>
    <property type="match status" value="1"/>
</dbReference>
<dbReference type="GO" id="GO:0031419">
    <property type="term" value="F:cobalamin binding"/>
    <property type="evidence" value="ECO:0007669"/>
    <property type="project" value="UniProtKB-KW"/>
</dbReference>
<comment type="similarity">
    <text evidence="9">Belongs to the QueG family.</text>
</comment>
<dbReference type="AlphaFoldDB" id="A0A939HMK0"/>
<feature type="binding site" evidence="9">
    <location>
        <position position="236"/>
    </location>
    <ligand>
        <name>[4Fe-4S] cluster</name>
        <dbReference type="ChEBI" id="CHEBI:49883"/>
        <label>2</label>
    </ligand>
</feature>
<feature type="active site" description="Proton donor" evidence="9">
    <location>
        <position position="156"/>
    </location>
</feature>
<comment type="subcellular location">
    <subcellularLocation>
        <location evidence="9">Cytoplasm</location>
    </subcellularLocation>
</comment>
<keyword evidence="2 9" id="KW-0963">Cytoplasm</keyword>
<proteinExistence type="inferred from homology"/>
<feature type="domain" description="4Fe-4S ferredoxin-type" evidence="10">
    <location>
        <begin position="200"/>
        <end position="230"/>
    </location>
</feature>
<dbReference type="PANTHER" id="PTHR30002">
    <property type="entry name" value="EPOXYQUEUOSINE REDUCTASE"/>
    <property type="match status" value="1"/>
</dbReference>
<organism evidence="11 12">
    <name type="scientific">Acetobacter garciniae</name>
    <dbReference type="NCBI Taxonomy" id="2817435"/>
    <lineage>
        <taxon>Bacteria</taxon>
        <taxon>Pseudomonadati</taxon>
        <taxon>Pseudomonadota</taxon>
        <taxon>Alphaproteobacteria</taxon>
        <taxon>Acetobacterales</taxon>
        <taxon>Acetobacteraceae</taxon>
        <taxon>Acetobacter</taxon>
    </lineage>
</organism>
<keyword evidence="12" id="KW-1185">Reference proteome</keyword>
<dbReference type="Pfam" id="PF13484">
    <property type="entry name" value="Fer4_16"/>
    <property type="match status" value="1"/>
</dbReference>
<dbReference type="InterPro" id="IPR017900">
    <property type="entry name" value="4Fe4S_Fe_S_CS"/>
</dbReference>
<keyword evidence="7 9" id="KW-0408">Iron</keyword>
<dbReference type="Gene3D" id="3.30.70.20">
    <property type="match status" value="1"/>
</dbReference>
<evidence type="ECO:0000259" key="10">
    <source>
        <dbReference type="PROSITE" id="PS51379"/>
    </source>
</evidence>
<evidence type="ECO:0000256" key="3">
    <source>
        <dbReference type="ARBA" id="ARBA00022694"/>
    </source>
</evidence>
<dbReference type="GO" id="GO:0046872">
    <property type="term" value="F:metal ion binding"/>
    <property type="evidence" value="ECO:0007669"/>
    <property type="project" value="UniProtKB-KW"/>
</dbReference>
<dbReference type="GO" id="GO:0005737">
    <property type="term" value="C:cytoplasm"/>
    <property type="evidence" value="ECO:0007669"/>
    <property type="project" value="UniProtKB-SubCell"/>
</dbReference>
<dbReference type="Proteomes" id="UP000664073">
    <property type="component" value="Unassembled WGS sequence"/>
</dbReference>
<comment type="subunit">
    <text evidence="9">Monomer.</text>
</comment>
<reference evidence="11" key="1">
    <citation type="submission" date="2021-03" db="EMBL/GenBank/DDBJ databases">
        <title>The complete genome sequence of Acetobacter sp. TBRC 12339.</title>
        <authorList>
            <person name="Charoenyingcharoen P."/>
            <person name="Yukphan P."/>
        </authorList>
    </citation>
    <scope>NUCLEOTIDE SEQUENCE</scope>
    <source>
        <strain evidence="11">TBRC 12339</strain>
    </source>
</reference>
<feature type="binding site" evidence="9">
    <location>
        <position position="180"/>
    </location>
    <ligand>
        <name>cob(II)alamin</name>
        <dbReference type="ChEBI" id="CHEBI:16304"/>
    </ligand>
</feature>
<dbReference type="HAMAP" id="MF_00916">
    <property type="entry name" value="QueG"/>
    <property type="match status" value="1"/>
</dbReference>
<comment type="caution">
    <text evidence="11">The sequence shown here is derived from an EMBL/GenBank/DDBJ whole genome shotgun (WGS) entry which is preliminary data.</text>
</comment>
<evidence type="ECO:0000313" key="11">
    <source>
        <dbReference type="EMBL" id="MBO1324876.1"/>
    </source>
</evidence>
<feature type="binding site" evidence="9">
    <location>
        <position position="156"/>
    </location>
    <ligand>
        <name>cob(II)alamin</name>
        <dbReference type="ChEBI" id="CHEBI:16304"/>
    </ligand>
</feature>
<feature type="binding site" evidence="9">
    <location>
        <position position="71"/>
    </location>
    <ligand>
        <name>cob(II)alamin</name>
        <dbReference type="ChEBI" id="CHEBI:16304"/>
    </ligand>
</feature>
<dbReference type="EC" id="1.17.99.6" evidence="9"/>
<evidence type="ECO:0000256" key="4">
    <source>
        <dbReference type="ARBA" id="ARBA00022723"/>
    </source>
</evidence>
<protein>
    <recommendedName>
        <fullName evidence="9">Epoxyqueuosine reductase</fullName>
        <ecNumber evidence="9">1.17.99.6</ecNumber>
    </recommendedName>
    <alternativeName>
        <fullName evidence="9">Queuosine biosynthesis protein QueG</fullName>
    </alternativeName>
</protein>
<accession>A0A939HMK0</accession>
<keyword evidence="4 9" id="KW-0479">Metal-binding</keyword>
<evidence type="ECO:0000256" key="8">
    <source>
        <dbReference type="ARBA" id="ARBA00023014"/>
    </source>
</evidence>
<comment type="catalytic activity">
    <reaction evidence="9">
        <text>epoxyqueuosine(34) in tRNA + AH2 = queuosine(34) in tRNA + A + H2O</text>
        <dbReference type="Rhea" id="RHEA:32159"/>
        <dbReference type="Rhea" id="RHEA-COMP:18571"/>
        <dbReference type="Rhea" id="RHEA-COMP:18582"/>
        <dbReference type="ChEBI" id="CHEBI:13193"/>
        <dbReference type="ChEBI" id="CHEBI:15377"/>
        <dbReference type="ChEBI" id="CHEBI:17499"/>
        <dbReference type="ChEBI" id="CHEBI:194431"/>
        <dbReference type="ChEBI" id="CHEBI:194443"/>
        <dbReference type="EC" id="1.17.99.6"/>
    </reaction>
</comment>
<keyword evidence="5 9" id="KW-0671">Queuosine biosynthesis</keyword>
<dbReference type="RefSeq" id="WP_207845512.1">
    <property type="nucleotide sequence ID" value="NZ_JAFVMH010000002.1"/>
</dbReference>
<dbReference type="InterPro" id="IPR017896">
    <property type="entry name" value="4Fe4S_Fe-S-bd"/>
</dbReference>
<dbReference type="PANTHER" id="PTHR30002:SF4">
    <property type="entry name" value="EPOXYQUEUOSINE REDUCTASE"/>
    <property type="match status" value="1"/>
</dbReference>
<dbReference type="PROSITE" id="PS51379">
    <property type="entry name" value="4FE4S_FER_2"/>
    <property type="match status" value="1"/>
</dbReference>
<keyword evidence="3 9" id="KW-0819">tRNA processing</keyword>
<dbReference type="InterPro" id="IPR013542">
    <property type="entry name" value="QueG_DUF1730"/>
</dbReference>
<feature type="binding site" evidence="9">
    <location>
        <position position="270"/>
    </location>
    <ligand>
        <name>[4Fe-4S] cluster</name>
        <dbReference type="ChEBI" id="CHEBI:49883"/>
        <label>1</label>
    </ligand>
</feature>
<feature type="binding site" evidence="9">
    <location>
        <position position="210"/>
    </location>
    <ligand>
        <name>[4Fe-4S] cluster</name>
        <dbReference type="ChEBI" id="CHEBI:49883"/>
        <label>1</label>
    </ligand>
</feature>
<dbReference type="SUPFAM" id="SSF46548">
    <property type="entry name" value="alpha-helical ferredoxin"/>
    <property type="match status" value="1"/>
</dbReference>
<dbReference type="Pfam" id="PF08331">
    <property type="entry name" value="QueG_DUF1730"/>
    <property type="match status" value="1"/>
</dbReference>
<comment type="cofactor">
    <cofactor evidence="9">
        <name>[4Fe-4S] cluster</name>
        <dbReference type="ChEBI" id="CHEBI:49883"/>
    </cofactor>
    <text evidence="9">Binds 2 [4Fe-4S] clusters per monomer.</text>
</comment>
<evidence type="ECO:0000256" key="6">
    <source>
        <dbReference type="ARBA" id="ARBA00023002"/>
    </source>
</evidence>
<feature type="binding site" evidence="9">
    <location>
        <begin position="263"/>
        <end position="264"/>
    </location>
    <ligand>
        <name>cob(II)alamin</name>
        <dbReference type="ChEBI" id="CHEBI:16304"/>
    </ligand>
</feature>
<feature type="binding site" evidence="9">
    <location>
        <position position="263"/>
    </location>
    <ligand>
        <name>[4Fe-4S] cluster</name>
        <dbReference type="ChEBI" id="CHEBI:49883"/>
        <label>2</label>
    </ligand>
</feature>
<keyword evidence="9" id="KW-0846">Cobalamin</keyword>
<name>A0A939HMK0_9PROT</name>
<feature type="binding site" evidence="9">
    <location>
        <position position="216"/>
    </location>
    <ligand>
        <name>[4Fe-4S] cluster</name>
        <dbReference type="ChEBI" id="CHEBI:49883"/>
        <label>1</label>
    </ligand>
</feature>
<evidence type="ECO:0000256" key="1">
    <source>
        <dbReference type="ARBA" id="ARBA00022485"/>
    </source>
</evidence>
<feature type="binding site" evidence="9">
    <location>
        <position position="213"/>
    </location>
    <ligand>
        <name>[4Fe-4S] cluster</name>
        <dbReference type="ChEBI" id="CHEBI:49883"/>
        <label>1</label>
    </ligand>
</feature>
<keyword evidence="1 9" id="KW-0004">4Fe-4S</keyword>
<feature type="binding site" evidence="9">
    <location>
        <position position="238"/>
    </location>
    <ligand>
        <name>cob(II)alamin</name>
        <dbReference type="ChEBI" id="CHEBI:16304"/>
    </ligand>
</feature>
<gene>
    <name evidence="9 11" type="primary">queG</name>
    <name evidence="11" type="ORF">J2D77_06905</name>
</gene>
<keyword evidence="9" id="KW-0170">Cobalt</keyword>
<comment type="pathway">
    <text evidence="9">tRNA modification; tRNA-queuosine biosynthesis.</text>
</comment>
<evidence type="ECO:0000256" key="7">
    <source>
        <dbReference type="ARBA" id="ARBA00023004"/>
    </source>
</evidence>
<comment type="function">
    <text evidence="9">Catalyzes the conversion of epoxyqueuosine (oQ) to queuosine (Q), which is a hypermodified base found in the wobble positions of tRNA(Asp), tRNA(Asn), tRNA(His) and tRNA(Tyr).</text>
</comment>
<dbReference type="GO" id="GO:0052693">
    <property type="term" value="F:epoxyqueuosine reductase activity"/>
    <property type="evidence" value="ECO:0007669"/>
    <property type="project" value="UniProtKB-UniRule"/>
</dbReference>
<dbReference type="EMBL" id="JAFVMH010000002">
    <property type="protein sequence ID" value="MBO1324876.1"/>
    <property type="molecule type" value="Genomic_DNA"/>
</dbReference>
<sequence>MTGLAPAAGVTPHPAARLTQKIRDKALALGFDAVGFCAAHLGPDTRMRLADFLARGYHGDMGWLAERADQRSQPTALWPQARSVVALGLSYAPQGDALATLARPDCGNISVYARNRDYHDVLKGMLKHLAQFMVREGRPRAGAAGDTPPDVKVFVDTAPVAEKPLAAQAGLGWQGKHTNLVSRQQGSWLFLGEIYTTLDLAPSPPSGGGCGSCTRCLEACPTGAFPAPYRMDARRCISYLTIEHAGPIPEDLRPAIGTRIYGCDDCLAVCPWNRFAHSAREVKLQPRPELVAPDLAMLAALDDAGFRTLFSGSPIKRIGRNRFVRNVLIAMGNSGLPHLLPHAIPLLADPDAVVADAARWAVARLRQTPPYLPP</sequence>
<dbReference type="GO" id="GO:0051539">
    <property type="term" value="F:4 iron, 4 sulfur cluster binding"/>
    <property type="evidence" value="ECO:0007669"/>
    <property type="project" value="UniProtKB-KW"/>
</dbReference>
<feature type="binding site" evidence="9">
    <location>
        <position position="191"/>
    </location>
    <ligand>
        <name>cob(II)alamin</name>
        <dbReference type="ChEBI" id="CHEBI:16304"/>
    </ligand>
</feature>
<dbReference type="InterPro" id="IPR004453">
    <property type="entry name" value="QueG"/>
</dbReference>
<keyword evidence="6 9" id="KW-0560">Oxidoreductase</keyword>
<dbReference type="GO" id="GO:0008616">
    <property type="term" value="P:tRNA queuosine(34) biosynthetic process"/>
    <property type="evidence" value="ECO:0007669"/>
    <property type="project" value="UniProtKB-UniRule"/>
</dbReference>